<dbReference type="Gene3D" id="3.30.40.10">
    <property type="entry name" value="Zinc/RING finger domain, C3HC4 (zinc finger)"/>
    <property type="match status" value="1"/>
</dbReference>
<dbReference type="Proteomes" id="UP000054560">
    <property type="component" value="Unassembled WGS sequence"/>
</dbReference>
<dbReference type="EMBL" id="KQ242023">
    <property type="protein sequence ID" value="KNC81542.1"/>
    <property type="molecule type" value="Genomic_DNA"/>
</dbReference>
<dbReference type="GeneID" id="25906653"/>
<dbReference type="OrthoDB" id="70570at2759"/>
<evidence type="ECO:0000256" key="5">
    <source>
        <dbReference type="SAM" id="MobiDB-lite"/>
    </source>
</evidence>
<sequence length="374" mass="39425">MNTSCNLGEIDVKTNKRYQHNVRILSPAKSFAIYFKCPEAAHEWYGLVQETFSSLLLDRESFIHAANNHHHDNTLQGAVFLNSQSECVLPLAPSNENAANSRRLSAATNHITENTHRPSIASMGSLASQSNQPVTVAPVWVPDAHAKECMQCAVKFTVINRRHHCRGCGGVMCNACAPLVSKKEKDAVAAIAIDSSGVKKCSHKRTSSFGLAIGSGLSISAPVLLTAESPEPTAAATATAGTELARSPVMSDGGGLRLCATCKELRQQQAVQRASQCVSDVLSETDHEDDSMEHIPTIGEGTEDETQAPVGAPAPGHVHPGAVKKGSRHGSKASLKGVQAQSSVIGISGGEESDSEAVAMPTTPTAGKKKHGRS</sequence>
<dbReference type="PROSITE" id="PS50178">
    <property type="entry name" value="ZF_FYVE"/>
    <property type="match status" value="1"/>
</dbReference>
<evidence type="ECO:0000313" key="8">
    <source>
        <dbReference type="Proteomes" id="UP000054560"/>
    </source>
</evidence>
<dbReference type="SMART" id="SM00064">
    <property type="entry name" value="FYVE"/>
    <property type="match status" value="1"/>
</dbReference>
<evidence type="ECO:0000313" key="7">
    <source>
        <dbReference type="EMBL" id="KNC81542.1"/>
    </source>
</evidence>
<feature type="domain" description="FYVE-type" evidence="6">
    <location>
        <begin position="143"/>
        <end position="176"/>
    </location>
</feature>
<organism evidence="7 8">
    <name type="scientific">Sphaeroforma arctica JP610</name>
    <dbReference type="NCBI Taxonomy" id="667725"/>
    <lineage>
        <taxon>Eukaryota</taxon>
        <taxon>Ichthyosporea</taxon>
        <taxon>Ichthyophonida</taxon>
        <taxon>Sphaeroforma</taxon>
    </lineage>
</organism>
<reference evidence="7 8" key="1">
    <citation type="submission" date="2011-02" db="EMBL/GenBank/DDBJ databases">
        <title>The Genome Sequence of Sphaeroforma arctica JP610.</title>
        <authorList>
            <consortium name="The Broad Institute Genome Sequencing Platform"/>
            <person name="Russ C."/>
            <person name="Cuomo C."/>
            <person name="Young S.K."/>
            <person name="Zeng Q."/>
            <person name="Gargeya S."/>
            <person name="Alvarado L."/>
            <person name="Berlin A."/>
            <person name="Chapman S.B."/>
            <person name="Chen Z."/>
            <person name="Freedman E."/>
            <person name="Gellesch M."/>
            <person name="Goldberg J."/>
            <person name="Griggs A."/>
            <person name="Gujja S."/>
            <person name="Heilman E."/>
            <person name="Heiman D."/>
            <person name="Howarth C."/>
            <person name="Mehta T."/>
            <person name="Neiman D."/>
            <person name="Pearson M."/>
            <person name="Roberts A."/>
            <person name="Saif S."/>
            <person name="Shea T."/>
            <person name="Shenoy N."/>
            <person name="Sisk P."/>
            <person name="Stolte C."/>
            <person name="Sykes S."/>
            <person name="White J."/>
            <person name="Yandava C."/>
            <person name="Burger G."/>
            <person name="Gray M.W."/>
            <person name="Holland P.W.H."/>
            <person name="King N."/>
            <person name="Lang F.B.F."/>
            <person name="Roger A.J."/>
            <person name="Ruiz-Trillo I."/>
            <person name="Haas B."/>
            <person name="Nusbaum C."/>
            <person name="Birren B."/>
        </authorList>
    </citation>
    <scope>NUCLEOTIDE SEQUENCE [LARGE SCALE GENOMIC DNA]</scope>
    <source>
        <strain evidence="7 8">JP610</strain>
    </source>
</reference>
<dbReference type="GO" id="GO:0016197">
    <property type="term" value="P:endosomal transport"/>
    <property type="evidence" value="ECO:0007669"/>
    <property type="project" value="TreeGrafter"/>
</dbReference>
<proteinExistence type="predicted"/>
<dbReference type="GO" id="GO:0031901">
    <property type="term" value="C:early endosome membrane"/>
    <property type="evidence" value="ECO:0007669"/>
    <property type="project" value="TreeGrafter"/>
</dbReference>
<dbReference type="SUPFAM" id="SSF57903">
    <property type="entry name" value="FYVE/PHD zinc finger"/>
    <property type="match status" value="1"/>
</dbReference>
<dbReference type="InterPro" id="IPR013083">
    <property type="entry name" value="Znf_RING/FYVE/PHD"/>
</dbReference>
<dbReference type="AlphaFoldDB" id="A0A0L0FXI6"/>
<dbReference type="GO" id="GO:0008270">
    <property type="term" value="F:zinc ion binding"/>
    <property type="evidence" value="ECO:0007669"/>
    <property type="project" value="UniProtKB-KW"/>
</dbReference>
<dbReference type="Pfam" id="PF01363">
    <property type="entry name" value="FYVE"/>
    <property type="match status" value="1"/>
</dbReference>
<feature type="non-terminal residue" evidence="7">
    <location>
        <position position="374"/>
    </location>
</feature>
<protein>
    <recommendedName>
        <fullName evidence="6">FYVE-type domain-containing protein</fullName>
    </recommendedName>
</protein>
<gene>
    <name evidence="7" type="ORF">SARC_06149</name>
</gene>
<keyword evidence="2 4" id="KW-0863">Zinc-finger</keyword>
<dbReference type="eggNOG" id="KOG1841">
    <property type="taxonomic scope" value="Eukaryota"/>
</dbReference>
<dbReference type="InterPro" id="IPR017455">
    <property type="entry name" value="Znf_FYVE-rel"/>
</dbReference>
<keyword evidence="1" id="KW-0479">Metal-binding</keyword>
<dbReference type="PANTHER" id="PTHR46319">
    <property type="entry name" value="ZINC FINGER FYVE DOMAIN-CONTAINING PROTEIN"/>
    <property type="match status" value="1"/>
</dbReference>
<evidence type="ECO:0000256" key="2">
    <source>
        <dbReference type="ARBA" id="ARBA00022771"/>
    </source>
</evidence>
<evidence type="ECO:0000256" key="1">
    <source>
        <dbReference type="ARBA" id="ARBA00022723"/>
    </source>
</evidence>
<dbReference type="PANTHER" id="PTHR46319:SF3">
    <property type="entry name" value="ZINC FINGER FYVE DOMAIN-CONTAINING PROTEIN"/>
    <property type="match status" value="1"/>
</dbReference>
<dbReference type="RefSeq" id="XP_014155444.1">
    <property type="nucleotide sequence ID" value="XM_014299969.1"/>
</dbReference>
<evidence type="ECO:0000259" key="6">
    <source>
        <dbReference type="PROSITE" id="PS50178"/>
    </source>
</evidence>
<keyword evidence="8" id="KW-1185">Reference proteome</keyword>
<evidence type="ECO:0000256" key="4">
    <source>
        <dbReference type="PROSITE-ProRule" id="PRU00091"/>
    </source>
</evidence>
<keyword evidence="3" id="KW-0862">Zinc</keyword>
<feature type="region of interest" description="Disordered" evidence="5">
    <location>
        <begin position="281"/>
        <end position="374"/>
    </location>
</feature>
<evidence type="ECO:0000256" key="3">
    <source>
        <dbReference type="ARBA" id="ARBA00022833"/>
    </source>
</evidence>
<dbReference type="InterPro" id="IPR000306">
    <property type="entry name" value="Znf_FYVE"/>
</dbReference>
<accession>A0A0L0FXI6</accession>
<name>A0A0L0FXI6_9EUKA</name>
<dbReference type="InterPro" id="IPR011011">
    <property type="entry name" value="Znf_FYVE_PHD"/>
</dbReference>
<dbReference type="STRING" id="667725.A0A0L0FXI6"/>